<evidence type="ECO:0000259" key="5">
    <source>
        <dbReference type="PROSITE" id="PS50011"/>
    </source>
</evidence>
<evidence type="ECO:0000256" key="2">
    <source>
        <dbReference type="ARBA" id="ARBA00022490"/>
    </source>
</evidence>
<dbReference type="PANTHER" id="PTHR45783:SF3">
    <property type="entry name" value="KINESIN LIGHT CHAIN"/>
    <property type="match status" value="1"/>
</dbReference>
<dbReference type="Gene3D" id="1.10.510.10">
    <property type="entry name" value="Transferase(Phosphotransferase) domain 1"/>
    <property type="match status" value="1"/>
</dbReference>
<dbReference type="GO" id="GO:0007018">
    <property type="term" value="P:microtubule-based movement"/>
    <property type="evidence" value="ECO:0007669"/>
    <property type="project" value="TreeGrafter"/>
</dbReference>
<comment type="caution">
    <text evidence="6">The sequence shown here is derived from an EMBL/GenBank/DDBJ whole genome shotgun (WGS) entry which is preliminary data.</text>
</comment>
<evidence type="ECO:0000256" key="4">
    <source>
        <dbReference type="ARBA" id="ARBA00022803"/>
    </source>
</evidence>
<reference evidence="6 7" key="1">
    <citation type="submission" date="2015-12" db="EMBL/GenBank/DDBJ databases">
        <title>The genome of Folsomia candida.</title>
        <authorList>
            <person name="Faddeeva A."/>
            <person name="Derks M.F."/>
            <person name="Anvar Y."/>
            <person name="Smit S."/>
            <person name="Van Straalen N."/>
            <person name="Roelofs D."/>
        </authorList>
    </citation>
    <scope>NUCLEOTIDE SEQUENCE [LARGE SCALE GENOMIC DNA]</scope>
    <source>
        <strain evidence="6 7">VU population</strain>
        <tissue evidence="6">Whole body</tissue>
    </source>
</reference>
<name>A0A226DU62_FOLCA</name>
<keyword evidence="2" id="KW-0963">Cytoplasm</keyword>
<dbReference type="GO" id="GO:0004672">
    <property type="term" value="F:protein kinase activity"/>
    <property type="evidence" value="ECO:0007669"/>
    <property type="project" value="InterPro"/>
</dbReference>
<dbReference type="STRING" id="158441.A0A226DU62"/>
<keyword evidence="3" id="KW-0677">Repeat</keyword>
<dbReference type="GO" id="GO:0005737">
    <property type="term" value="C:cytoplasm"/>
    <property type="evidence" value="ECO:0007669"/>
    <property type="project" value="UniProtKB-SubCell"/>
</dbReference>
<dbReference type="InterPro" id="IPR011990">
    <property type="entry name" value="TPR-like_helical_dom_sf"/>
</dbReference>
<accession>A0A226DU62</accession>
<proteinExistence type="predicted"/>
<dbReference type="SUPFAM" id="SSF56112">
    <property type="entry name" value="Protein kinase-like (PK-like)"/>
    <property type="match status" value="1"/>
</dbReference>
<keyword evidence="7" id="KW-1185">Reference proteome</keyword>
<keyword evidence="4" id="KW-0802">TPR repeat</keyword>
<sequence length="969" mass="110171">MWRTTYEPGKYAAWRCTAGVEETKSCGKEVKATGCENSHHVTWCVLKDQPMAKYHMQKAKFKTCCGGNGTWQDQDTYTQRRQKEILLDTQIEELKAEKVKKAHGVEVKDTETILWMCLDPNNNKHNDSATNECADSIRSTQKFGQINVPLLCYTYKSRQSCDLRRGKGTGYLPSFKFCCGGFDLMRKVVVPRDLDERAKIEANELSEYEKLSKTDFAFACGNKTFYNDGLTVICAQLAASSVCWTSEEGREWCHIRKNKEWDRRYVQEDDYIFGTCCDGEMFEQRLASEVPPIGYVANTTMATTTKPIETTTGTTGTTTTGKPSTFPVEPSCSTICVKGENMCGIRLTLEGMTYQCNSHSGTLGNHPFPTFIITESEIIYSSKSLHLNTYTLHHIILLHMATPATPWKFIGLLSHDDTSATFKISNNLGNFALKIILPDQNGDFSRILQCPIMFGTTHQNLTTIEEAFLHTWEISELQGIFDLVTDTFTKTKLNYFIGTMKFKDIHQIQTVCVRTELSGPSLRTWLNKNASANLTPEILAVQEKIIQNIISGITILHKNNIVHGHLYPENIFFTYSDKDEFIFPIKLGCFDTITNLKPDSVLPFHFGRCDRHLYYHPGENTTSNNSTQNDDIYAVGLILYEIMELIPYFDRKSRFENFKINKTSSIVENHSVVSSLRNGCDEKDNTQNLKDFDEIITKVTEVFGKKDDIVKSVTTSIQKLDIADKNETSNVTSTTTSTVKPPEIKVVNVAQEKLDFLEQLILKYTGEERYDIAAALCEDSLQIKENTLPINQPKIVKQLESLVLLYEKMKNSDKIETYLKRILEINESDQNCSKETLSRHKWQLALHYFDNGKSSEASTLFKNLLDMAQENAYGLINDDLNKPVWKVAEEMENISENVESSITSELARFENLINCGWDFYLSRTASNLARIYTLNGKNNAAKFLIALDKQMDAKNKKIQTVNQLTNLLR</sequence>
<dbReference type="GO" id="GO:0005524">
    <property type="term" value="F:ATP binding"/>
    <property type="evidence" value="ECO:0007669"/>
    <property type="project" value="InterPro"/>
</dbReference>
<dbReference type="AlphaFoldDB" id="A0A226DU62"/>
<protein>
    <submittedName>
        <fullName evidence="6">Kinesin light chain 4</fullName>
    </submittedName>
</protein>
<dbReference type="SUPFAM" id="SSF48452">
    <property type="entry name" value="TPR-like"/>
    <property type="match status" value="1"/>
</dbReference>
<organism evidence="6 7">
    <name type="scientific">Folsomia candida</name>
    <name type="common">Springtail</name>
    <dbReference type="NCBI Taxonomy" id="158441"/>
    <lineage>
        <taxon>Eukaryota</taxon>
        <taxon>Metazoa</taxon>
        <taxon>Ecdysozoa</taxon>
        <taxon>Arthropoda</taxon>
        <taxon>Hexapoda</taxon>
        <taxon>Collembola</taxon>
        <taxon>Entomobryomorpha</taxon>
        <taxon>Isotomoidea</taxon>
        <taxon>Isotomidae</taxon>
        <taxon>Proisotominae</taxon>
        <taxon>Folsomia</taxon>
    </lineage>
</organism>
<evidence type="ECO:0000313" key="6">
    <source>
        <dbReference type="EMBL" id="OXA48548.1"/>
    </source>
</evidence>
<dbReference type="InterPro" id="IPR002151">
    <property type="entry name" value="Kinesin_light"/>
</dbReference>
<dbReference type="GO" id="GO:0005871">
    <property type="term" value="C:kinesin complex"/>
    <property type="evidence" value="ECO:0007669"/>
    <property type="project" value="InterPro"/>
</dbReference>
<dbReference type="InterPro" id="IPR011009">
    <property type="entry name" value="Kinase-like_dom_sf"/>
</dbReference>
<dbReference type="GO" id="GO:0019894">
    <property type="term" value="F:kinesin binding"/>
    <property type="evidence" value="ECO:0007669"/>
    <property type="project" value="TreeGrafter"/>
</dbReference>
<gene>
    <name evidence="6" type="ORF">Fcan01_16198</name>
</gene>
<dbReference type="OrthoDB" id="4062651at2759"/>
<comment type="subcellular location">
    <subcellularLocation>
        <location evidence="1">Cytoplasm</location>
    </subcellularLocation>
</comment>
<evidence type="ECO:0000313" key="7">
    <source>
        <dbReference type="Proteomes" id="UP000198287"/>
    </source>
</evidence>
<dbReference type="PROSITE" id="PS50011">
    <property type="entry name" value="PROTEIN_KINASE_DOM"/>
    <property type="match status" value="1"/>
</dbReference>
<evidence type="ECO:0000256" key="3">
    <source>
        <dbReference type="ARBA" id="ARBA00022737"/>
    </source>
</evidence>
<dbReference type="PANTHER" id="PTHR45783">
    <property type="entry name" value="KINESIN LIGHT CHAIN"/>
    <property type="match status" value="1"/>
</dbReference>
<dbReference type="InterPro" id="IPR000719">
    <property type="entry name" value="Prot_kinase_dom"/>
</dbReference>
<feature type="domain" description="Protein kinase" evidence="5">
    <location>
        <begin position="407"/>
        <end position="843"/>
    </location>
</feature>
<dbReference type="SMART" id="SM00220">
    <property type="entry name" value="S_TKc"/>
    <property type="match status" value="1"/>
</dbReference>
<evidence type="ECO:0000256" key="1">
    <source>
        <dbReference type="ARBA" id="ARBA00004496"/>
    </source>
</evidence>
<dbReference type="Pfam" id="PF00069">
    <property type="entry name" value="Pkinase"/>
    <property type="match status" value="1"/>
</dbReference>
<dbReference type="Proteomes" id="UP000198287">
    <property type="component" value="Unassembled WGS sequence"/>
</dbReference>
<dbReference type="EMBL" id="LNIX01000011">
    <property type="protein sequence ID" value="OXA48548.1"/>
    <property type="molecule type" value="Genomic_DNA"/>
</dbReference>
<dbReference type="Gene3D" id="1.25.40.10">
    <property type="entry name" value="Tetratricopeptide repeat domain"/>
    <property type="match status" value="1"/>
</dbReference>